<dbReference type="Gramene" id="TVU04965">
    <property type="protein sequence ID" value="TVU04965"/>
    <property type="gene ID" value="EJB05_48110"/>
</dbReference>
<feature type="region of interest" description="Disordered" evidence="1">
    <location>
        <begin position="180"/>
        <end position="221"/>
    </location>
</feature>
<dbReference type="Proteomes" id="UP000324897">
    <property type="component" value="Unassembled WGS sequence"/>
</dbReference>
<evidence type="ECO:0000313" key="2">
    <source>
        <dbReference type="EMBL" id="TVU04965.1"/>
    </source>
</evidence>
<feature type="compositionally biased region" description="Basic and acidic residues" evidence="1">
    <location>
        <begin position="14"/>
        <end position="26"/>
    </location>
</feature>
<sequence length="550" mass="62152">MSRCFPYPPPGYEPRPRSELKDLLKKESHKGKKHKKENDRDKGERKQKFREKGERKGKDRDHKKLKREKRRERRKSNNRDKQNHQTMKKETQKNDDFGNRRPEERRQNEAVKDIKRADEFPGQEVHTNHKVNSTSELLTRSAKGIGATASKEESSLSRMVKKSGHAAQHYHWMVQKNDGTAHTDKKGMADHVGSKTRLKNGKSPQVGSGEKHSSRRHSGKLVDLLQDNSYTQRSSEGVRDANAVVSEGVRDAKAVVSGAGTEPNGRVTPSPNTLQRAEGRKDSVHSNTKDLIRKGNHSSKNHHGNTDLQLEQITCDAVEGEAKIKQVKGNYLKCVEGKDGDQYVKKRKNNSSNKVKTMERSGDLNEQNKVDRPMASDDIKKRKNLDANSSLREHGMKTTKLPRMSPTNITCVNGKVTPYSQRTAPYPSSELAGGNAQELDWHNPQDGYRNGITASHYLEQQKVYVSSSGDDSNKGYPKPSHLDTMYLSQVYSIPPRGDISENIDQDWLFSENHVERNTATFEAAESQEVWSHAHLIDTADVVAFPYVVPL</sequence>
<keyword evidence="3" id="KW-1185">Reference proteome</keyword>
<protein>
    <submittedName>
        <fullName evidence="2">Uncharacterized protein</fullName>
    </submittedName>
</protein>
<organism evidence="2 3">
    <name type="scientific">Eragrostis curvula</name>
    <name type="common">weeping love grass</name>
    <dbReference type="NCBI Taxonomy" id="38414"/>
    <lineage>
        <taxon>Eukaryota</taxon>
        <taxon>Viridiplantae</taxon>
        <taxon>Streptophyta</taxon>
        <taxon>Embryophyta</taxon>
        <taxon>Tracheophyta</taxon>
        <taxon>Spermatophyta</taxon>
        <taxon>Magnoliopsida</taxon>
        <taxon>Liliopsida</taxon>
        <taxon>Poales</taxon>
        <taxon>Poaceae</taxon>
        <taxon>PACMAD clade</taxon>
        <taxon>Chloridoideae</taxon>
        <taxon>Eragrostideae</taxon>
        <taxon>Eragrostidinae</taxon>
        <taxon>Eragrostis</taxon>
    </lineage>
</organism>
<reference evidence="2 3" key="1">
    <citation type="journal article" date="2019" name="Sci. Rep.">
        <title>A high-quality genome of Eragrostis curvula grass provides insights into Poaceae evolution and supports new strategies to enhance forage quality.</title>
        <authorList>
            <person name="Carballo J."/>
            <person name="Santos B.A.C.M."/>
            <person name="Zappacosta D."/>
            <person name="Garbus I."/>
            <person name="Selva J.P."/>
            <person name="Gallo C.A."/>
            <person name="Diaz A."/>
            <person name="Albertini E."/>
            <person name="Caccamo M."/>
            <person name="Echenique V."/>
        </authorList>
    </citation>
    <scope>NUCLEOTIDE SEQUENCE [LARGE SCALE GENOMIC DNA]</scope>
    <source>
        <strain evidence="3">cv. Victoria</strain>
        <tissue evidence="2">Leaf</tissue>
    </source>
</reference>
<evidence type="ECO:0000256" key="1">
    <source>
        <dbReference type="SAM" id="MobiDB-lite"/>
    </source>
</evidence>
<feature type="region of interest" description="Disordered" evidence="1">
    <location>
        <begin position="343"/>
        <end position="369"/>
    </location>
</feature>
<evidence type="ECO:0000313" key="3">
    <source>
        <dbReference type="Proteomes" id="UP000324897"/>
    </source>
</evidence>
<accession>A0A5J9T111</accession>
<comment type="caution">
    <text evidence="2">The sequence shown here is derived from an EMBL/GenBank/DDBJ whole genome shotgun (WGS) entry which is preliminary data.</text>
</comment>
<feature type="region of interest" description="Disordered" evidence="1">
    <location>
        <begin position="256"/>
        <end position="287"/>
    </location>
</feature>
<gene>
    <name evidence="2" type="ORF">EJB05_48110</name>
</gene>
<dbReference type="AlphaFoldDB" id="A0A5J9T111"/>
<dbReference type="EMBL" id="RWGY01000051">
    <property type="protein sequence ID" value="TVU04965.1"/>
    <property type="molecule type" value="Genomic_DNA"/>
</dbReference>
<feature type="compositionally biased region" description="Basic and acidic residues" evidence="1">
    <location>
        <begin position="277"/>
        <end position="287"/>
    </location>
</feature>
<feature type="compositionally biased region" description="Basic and acidic residues" evidence="1">
    <location>
        <begin position="36"/>
        <end position="62"/>
    </location>
</feature>
<proteinExistence type="predicted"/>
<feature type="compositionally biased region" description="Basic and acidic residues" evidence="1">
    <location>
        <begin position="356"/>
        <end position="369"/>
    </location>
</feature>
<dbReference type="OrthoDB" id="1913135at2759"/>
<dbReference type="PANTHER" id="PTHR34660:SF20">
    <property type="match status" value="1"/>
</dbReference>
<dbReference type="PANTHER" id="PTHR34660">
    <property type="entry name" value="MYB-LIKE PROTEIN X"/>
    <property type="match status" value="1"/>
</dbReference>
<feature type="compositionally biased region" description="Pro residues" evidence="1">
    <location>
        <begin position="1"/>
        <end position="13"/>
    </location>
</feature>
<feature type="compositionally biased region" description="Basic residues" evidence="1">
    <location>
        <begin position="63"/>
        <end position="74"/>
    </location>
</feature>
<name>A0A5J9T111_9POAL</name>
<feature type="region of interest" description="Disordered" evidence="1">
    <location>
        <begin position="1"/>
        <end position="163"/>
    </location>
</feature>
<feature type="compositionally biased region" description="Basic and acidic residues" evidence="1">
    <location>
        <begin position="180"/>
        <end position="193"/>
    </location>
</feature>
<feature type="compositionally biased region" description="Basic and acidic residues" evidence="1">
    <location>
        <begin position="75"/>
        <end position="119"/>
    </location>
</feature>